<feature type="transmembrane region" description="Helical" evidence="1">
    <location>
        <begin position="6"/>
        <end position="23"/>
    </location>
</feature>
<dbReference type="CDD" id="cd01467">
    <property type="entry name" value="vWA_BatA_type"/>
    <property type="match status" value="1"/>
</dbReference>
<feature type="domain" description="VWFA" evidence="2">
    <location>
        <begin position="95"/>
        <end position="282"/>
    </location>
</feature>
<dbReference type="PANTHER" id="PTHR22550:SF18">
    <property type="entry name" value="VWFA DOMAIN-CONTAINING PROTEIN"/>
    <property type="match status" value="1"/>
</dbReference>
<protein>
    <submittedName>
        <fullName evidence="3">VWA domain-containing protein</fullName>
    </submittedName>
</protein>
<dbReference type="PANTHER" id="PTHR22550">
    <property type="entry name" value="SPORE GERMINATION PROTEIN"/>
    <property type="match status" value="1"/>
</dbReference>
<keyword evidence="1" id="KW-0812">Transmembrane</keyword>
<keyword evidence="1" id="KW-1133">Transmembrane helix</keyword>
<dbReference type="Pfam" id="PF00092">
    <property type="entry name" value="VWA"/>
    <property type="match status" value="1"/>
</dbReference>
<dbReference type="SMART" id="SM00327">
    <property type="entry name" value="VWA"/>
    <property type="match status" value="1"/>
</dbReference>
<dbReference type="InterPro" id="IPR033881">
    <property type="entry name" value="vWA_BatA_type"/>
</dbReference>
<reference evidence="3 4" key="1">
    <citation type="submission" date="2017-11" db="EMBL/GenBank/DDBJ databases">
        <title>Population delineation of vibrios coincides with oyster pathogenicity.</title>
        <authorList>
            <person name="Bruto M."/>
            <person name="Labreuche Y."/>
            <person name="James A."/>
            <person name="Piel D."/>
            <person name="Chenivesse S."/>
            <person name="Petton B."/>
            <person name="Polz M.F."/>
            <person name="Le Roux F."/>
        </authorList>
    </citation>
    <scope>NUCLEOTIDE SEQUENCE [LARGE SCALE GENOMIC DNA]</scope>
    <source>
        <strain evidence="3 4">1F_55</strain>
    </source>
</reference>
<dbReference type="Proteomes" id="UP000244080">
    <property type="component" value="Unassembled WGS sequence"/>
</dbReference>
<dbReference type="Gene3D" id="3.40.50.410">
    <property type="entry name" value="von Willebrand factor, type A domain"/>
    <property type="match status" value="1"/>
</dbReference>
<evidence type="ECO:0000256" key="1">
    <source>
        <dbReference type="SAM" id="Phobius"/>
    </source>
</evidence>
<gene>
    <name evidence="3" type="ORF">CWO36_17200</name>
</gene>
<proteinExistence type="predicted"/>
<dbReference type="SUPFAM" id="SSF53300">
    <property type="entry name" value="vWA-like"/>
    <property type="match status" value="1"/>
</dbReference>
<feature type="transmembrane region" description="Helical" evidence="1">
    <location>
        <begin position="63"/>
        <end position="82"/>
    </location>
</feature>
<keyword evidence="1" id="KW-0472">Membrane</keyword>
<dbReference type="EMBL" id="PIGA01000030">
    <property type="protein sequence ID" value="PTP17444.1"/>
    <property type="molecule type" value="Genomic_DNA"/>
</dbReference>
<evidence type="ECO:0000313" key="3">
    <source>
        <dbReference type="EMBL" id="PTP17444.1"/>
    </source>
</evidence>
<dbReference type="InterPro" id="IPR036465">
    <property type="entry name" value="vWFA_dom_sf"/>
</dbReference>
<comment type="caution">
    <text evidence="3">The sequence shown here is derived from an EMBL/GenBank/DDBJ whole genome shotgun (WGS) entry which is preliminary data.</text>
</comment>
<evidence type="ECO:0000313" key="4">
    <source>
        <dbReference type="Proteomes" id="UP000244080"/>
    </source>
</evidence>
<dbReference type="RefSeq" id="WP_017087754.1">
    <property type="nucleotide sequence ID" value="NZ_CAWNZY010000041.1"/>
</dbReference>
<organism evidence="3 4">
    <name type="scientific">Vibrio splendidus</name>
    <dbReference type="NCBI Taxonomy" id="29497"/>
    <lineage>
        <taxon>Bacteria</taxon>
        <taxon>Pseudomonadati</taxon>
        <taxon>Pseudomonadota</taxon>
        <taxon>Gammaproteobacteria</taxon>
        <taxon>Vibrionales</taxon>
        <taxon>Vibrionaceae</taxon>
        <taxon>Vibrio</taxon>
    </lineage>
</organism>
<dbReference type="InterPro" id="IPR050768">
    <property type="entry name" value="UPF0353/GerABKA_families"/>
</dbReference>
<dbReference type="InterPro" id="IPR002035">
    <property type="entry name" value="VWF_A"/>
</dbReference>
<feature type="transmembrane region" description="Helical" evidence="1">
    <location>
        <begin position="301"/>
        <end position="322"/>
    </location>
</feature>
<dbReference type="AlphaFoldDB" id="A0A2T5EDM6"/>
<name>A0A2T5EDM6_VIBSP</name>
<evidence type="ECO:0000259" key="2">
    <source>
        <dbReference type="PROSITE" id="PS50234"/>
    </source>
</evidence>
<accession>A0A2T5EDM6</accession>
<sequence length="345" mass="39080">MIEFEYPIAFALLCLPFAVYWLLPVYKESKSAIQVPFFDRLIAVSSQEPSETAVKMSRRKVQWLLVIISYLALVVAIAKPMWVGEPIEQKKSAREIMVALDLSGSMSEEDFADKQGNKHDRLTIAKQVLREFAAQREHDRLGLILFADSAYVQAPFTEDIDVWQSLLEDVELGYAGFQTAFGDAIGLSIAVFEQEQSRQRVMILLTDGDDTSSKMPPVKAAEIAAKYGVKIYTIAIGDPSTKGRYKMDLPTLEKVSAVTGGQMFHAMDRKQLDQAYATIDQLEQQEFELLSHRPKHSLHHYAFGVCLVSNLLAALIVFGANLRRQRLHQKEIKRVIRRREELTND</sequence>
<dbReference type="PROSITE" id="PS50234">
    <property type="entry name" value="VWFA"/>
    <property type="match status" value="1"/>
</dbReference>